<evidence type="ECO:0000313" key="7">
    <source>
        <dbReference type="Proteomes" id="UP001327560"/>
    </source>
</evidence>
<dbReference type="InterPro" id="IPR046364">
    <property type="entry name" value="Exo70_C"/>
</dbReference>
<dbReference type="Pfam" id="PF03081">
    <property type="entry name" value="Exo70_C"/>
    <property type="match status" value="1"/>
</dbReference>
<evidence type="ECO:0000259" key="5">
    <source>
        <dbReference type="Pfam" id="PF03081"/>
    </source>
</evidence>
<keyword evidence="3" id="KW-0653">Protein transport</keyword>
<proteinExistence type="inferred from homology"/>
<feature type="region of interest" description="Disordered" evidence="4">
    <location>
        <begin position="241"/>
        <end position="263"/>
    </location>
</feature>
<evidence type="ECO:0000313" key="6">
    <source>
        <dbReference type="EMBL" id="WOL08465.1"/>
    </source>
</evidence>
<feature type="compositionally biased region" description="Polar residues" evidence="4">
    <location>
        <begin position="244"/>
        <end position="256"/>
    </location>
</feature>
<dbReference type="Gene3D" id="1.20.1280.170">
    <property type="entry name" value="Exocyst complex component Exo70"/>
    <property type="match status" value="1"/>
</dbReference>
<dbReference type="Proteomes" id="UP001327560">
    <property type="component" value="Chromosome 5"/>
</dbReference>
<dbReference type="PANTHER" id="PTHR12542">
    <property type="entry name" value="EXOCYST COMPLEX PROTEIN EXO70"/>
    <property type="match status" value="1"/>
</dbReference>
<organism evidence="6 7">
    <name type="scientific">Canna indica</name>
    <name type="common">Indian-shot</name>
    <dbReference type="NCBI Taxonomy" id="4628"/>
    <lineage>
        <taxon>Eukaryota</taxon>
        <taxon>Viridiplantae</taxon>
        <taxon>Streptophyta</taxon>
        <taxon>Embryophyta</taxon>
        <taxon>Tracheophyta</taxon>
        <taxon>Spermatophyta</taxon>
        <taxon>Magnoliopsida</taxon>
        <taxon>Liliopsida</taxon>
        <taxon>Zingiberales</taxon>
        <taxon>Cannaceae</taxon>
        <taxon>Canna</taxon>
    </lineage>
</organism>
<keyword evidence="2 3" id="KW-0813">Transport</keyword>
<evidence type="ECO:0000256" key="3">
    <source>
        <dbReference type="RuleBase" id="RU365026"/>
    </source>
</evidence>
<dbReference type="InterPro" id="IPR016159">
    <property type="entry name" value="Cullin_repeat-like_dom_sf"/>
</dbReference>
<protein>
    <recommendedName>
        <fullName evidence="3">Exocyst subunit Exo70 family protein</fullName>
    </recommendedName>
</protein>
<feature type="domain" description="Exocyst complex subunit Exo70 C-terminal" evidence="5">
    <location>
        <begin position="1"/>
        <end position="238"/>
    </location>
</feature>
<dbReference type="GO" id="GO:0000145">
    <property type="term" value="C:exocyst"/>
    <property type="evidence" value="ECO:0007669"/>
    <property type="project" value="InterPro"/>
</dbReference>
<evidence type="ECO:0000256" key="2">
    <source>
        <dbReference type="ARBA" id="ARBA00022448"/>
    </source>
</evidence>
<dbReference type="PANTHER" id="PTHR12542:SF17">
    <property type="entry name" value="EXOCYST SUBUNIT EXO70 FAMILY PROTEIN"/>
    <property type="match status" value="1"/>
</dbReference>
<dbReference type="GO" id="GO:0006887">
    <property type="term" value="P:exocytosis"/>
    <property type="evidence" value="ECO:0007669"/>
    <property type="project" value="UniProtKB-KW"/>
</dbReference>
<dbReference type="InterPro" id="IPR004140">
    <property type="entry name" value="Exo70"/>
</dbReference>
<comment type="similarity">
    <text evidence="1 3">Belongs to the EXO70 family.</text>
</comment>
<evidence type="ECO:0000256" key="4">
    <source>
        <dbReference type="SAM" id="MobiDB-lite"/>
    </source>
</evidence>
<reference evidence="6 7" key="1">
    <citation type="submission" date="2023-10" db="EMBL/GenBank/DDBJ databases">
        <title>Chromosome-scale genome assembly provides insights into flower coloration mechanisms of Canna indica.</title>
        <authorList>
            <person name="Li C."/>
        </authorList>
    </citation>
    <scope>NUCLEOTIDE SEQUENCE [LARGE SCALE GENOMIC DNA]</scope>
    <source>
        <tissue evidence="6">Flower</tissue>
    </source>
</reference>
<gene>
    <name evidence="6" type="ORF">Cni_G17218</name>
</gene>
<dbReference type="EMBL" id="CP136894">
    <property type="protein sequence ID" value="WOL08465.1"/>
    <property type="molecule type" value="Genomic_DNA"/>
</dbReference>
<dbReference type="AlphaFoldDB" id="A0AAQ3KIW6"/>
<keyword evidence="3" id="KW-0268">Exocytosis</keyword>
<dbReference type="GO" id="GO:0015031">
    <property type="term" value="P:protein transport"/>
    <property type="evidence" value="ECO:0007669"/>
    <property type="project" value="UniProtKB-KW"/>
</dbReference>
<sequence>MTRYTMKYISQLADHGSALADIVSDLPLPTPSPISAFFFNVSQATPPQLSASTTSSLETSLSVTLPSGEEGRRSAVAARVAWPIVALLCKLDRKAEVYGDAALSYLFLANNLQYVVNKVRSSRLLGLLGEDWAARYAAKARQHAAGYEQMAWGLVAATVPALEVSPADAIERFRAFSAALEATCAAQAFWVVADEEMREEVVSMVVPAYRGFYARWREMLESDVAGVRLLPDDVRERLGELFSGSDSSGSNRTKASSRPGPYN</sequence>
<name>A0AAQ3KIW6_9LILI</name>
<comment type="function">
    <text evidence="3">Component of the exocyst complex.</text>
</comment>
<dbReference type="SUPFAM" id="SSF74788">
    <property type="entry name" value="Cullin repeat-like"/>
    <property type="match status" value="1"/>
</dbReference>
<evidence type="ECO:0000256" key="1">
    <source>
        <dbReference type="ARBA" id="ARBA00006756"/>
    </source>
</evidence>
<accession>A0AAQ3KIW6</accession>
<keyword evidence="7" id="KW-1185">Reference proteome</keyword>
<dbReference type="GO" id="GO:0005546">
    <property type="term" value="F:phosphatidylinositol-4,5-bisphosphate binding"/>
    <property type="evidence" value="ECO:0007669"/>
    <property type="project" value="InterPro"/>
</dbReference>